<protein>
    <recommendedName>
        <fullName evidence="9">Probable enoyl-CoA hydratase echA8</fullName>
        <ecNumber evidence="3">4.2.1.17</ecNumber>
    </recommendedName>
</protein>
<comment type="catalytic activity">
    <reaction evidence="7">
        <text>a (3S)-3-hydroxyacyl-CoA = a (2E)-enoyl-CoA + H2O</text>
        <dbReference type="Rhea" id="RHEA:16105"/>
        <dbReference type="ChEBI" id="CHEBI:15377"/>
        <dbReference type="ChEBI" id="CHEBI:57318"/>
        <dbReference type="ChEBI" id="CHEBI:58856"/>
        <dbReference type="EC" id="4.2.1.17"/>
    </reaction>
</comment>
<dbReference type="Gene3D" id="3.90.226.10">
    <property type="entry name" value="2-enoyl-CoA Hydratase, Chain A, domain 1"/>
    <property type="match status" value="1"/>
</dbReference>
<dbReference type="Gene3D" id="1.10.12.10">
    <property type="entry name" value="Lyase 2-enoyl-coa Hydratase, Chain A, domain 2"/>
    <property type="match status" value="1"/>
</dbReference>
<evidence type="ECO:0000313" key="12">
    <source>
        <dbReference type="Proteomes" id="UP000011200"/>
    </source>
</evidence>
<dbReference type="Pfam" id="PF00378">
    <property type="entry name" value="ECH_1"/>
    <property type="match status" value="1"/>
</dbReference>
<dbReference type="GO" id="GO:0006635">
    <property type="term" value="P:fatty acid beta-oxidation"/>
    <property type="evidence" value="ECO:0007669"/>
    <property type="project" value="TreeGrafter"/>
</dbReference>
<comment type="catalytic activity">
    <reaction evidence="8">
        <text>a 4-saturated-(3S)-3-hydroxyacyl-CoA = a (3E)-enoyl-CoA + H2O</text>
        <dbReference type="Rhea" id="RHEA:20724"/>
        <dbReference type="ChEBI" id="CHEBI:15377"/>
        <dbReference type="ChEBI" id="CHEBI:58521"/>
        <dbReference type="ChEBI" id="CHEBI:137480"/>
        <dbReference type="EC" id="4.2.1.17"/>
    </reaction>
</comment>
<reference evidence="12" key="2">
    <citation type="submission" date="2018-03" db="EMBL/GenBank/DDBJ databases">
        <authorList>
            <person name="Derbyshire K."/>
            <person name="Gray T.A."/>
            <person name="Champion M."/>
        </authorList>
    </citation>
    <scope>NUCLEOTIDE SEQUENCE [LARGE SCALE GENOMIC DNA]</scope>
    <source>
        <strain evidence="12">MKD8</strain>
    </source>
</reference>
<dbReference type="EMBL" id="CP027541">
    <property type="protein sequence ID" value="AWT57551.1"/>
    <property type="molecule type" value="Genomic_DNA"/>
</dbReference>
<proteinExistence type="inferred from homology"/>
<sequence>MTAYTTIATSRPVAGVGLIRLDRPDALNALNQTLEAEVLDAARAFDSDVEIGAIVVTGSERAFAAGADIAEMVTLTQQEARERNLLSGWDSLTQIRKPIVAAVAGYALGGGCELAMLCDVVIAADTARFGQPEITLGILPGLGGTQRLTRAVGKPKAMDLCLTGRSLTAEEAERVGLVSRIVPAADLLDEALAVAQRIARMSRPAGRAVKDAINEAFERPLSAGMRYERDAFYAMFDTHDQTEGMTAFLEKRTPEFTDR</sequence>
<gene>
    <name evidence="11" type="ORF">D806_066180</name>
</gene>
<evidence type="ECO:0000256" key="6">
    <source>
        <dbReference type="ARBA" id="ARBA00023239"/>
    </source>
</evidence>
<dbReference type="CDD" id="cd06558">
    <property type="entry name" value="crotonase-like"/>
    <property type="match status" value="1"/>
</dbReference>
<evidence type="ECO:0000256" key="8">
    <source>
        <dbReference type="ARBA" id="ARBA00023717"/>
    </source>
</evidence>
<evidence type="ECO:0000256" key="3">
    <source>
        <dbReference type="ARBA" id="ARBA00012076"/>
    </source>
</evidence>
<dbReference type="PANTHER" id="PTHR11941:SF54">
    <property type="entry name" value="ENOYL-COA HYDRATASE, MITOCHONDRIAL"/>
    <property type="match status" value="1"/>
</dbReference>
<dbReference type="Proteomes" id="UP000011200">
    <property type="component" value="Chromosome"/>
</dbReference>
<keyword evidence="5" id="KW-0443">Lipid metabolism</keyword>
<dbReference type="EC" id="4.2.1.17" evidence="3"/>
<dbReference type="RefSeq" id="WP_036454080.1">
    <property type="nucleotide sequence ID" value="NZ_CP027541.1"/>
</dbReference>
<comment type="function">
    <text evidence="1">Could possibly oxidize fatty acids using specific components.</text>
</comment>
<dbReference type="FunFam" id="1.10.12.10:FF:000001">
    <property type="entry name" value="Probable enoyl-CoA hydratase, mitochondrial"/>
    <property type="match status" value="1"/>
</dbReference>
<dbReference type="AlphaFoldDB" id="A0A2U9Q0F2"/>
<evidence type="ECO:0000256" key="7">
    <source>
        <dbReference type="ARBA" id="ARBA00023709"/>
    </source>
</evidence>
<dbReference type="InterPro" id="IPR014748">
    <property type="entry name" value="Enoyl-CoA_hydra_C"/>
</dbReference>
<evidence type="ECO:0000256" key="2">
    <source>
        <dbReference type="ARBA" id="ARBA00005254"/>
    </source>
</evidence>
<accession>A0A2U9Q0F2</accession>
<evidence type="ECO:0000256" key="1">
    <source>
        <dbReference type="ARBA" id="ARBA00002994"/>
    </source>
</evidence>
<dbReference type="FunFam" id="3.90.226.10:FF:000019">
    <property type="entry name" value="Enoyl-CoA hydratase, mitochondrial"/>
    <property type="match status" value="1"/>
</dbReference>
<evidence type="ECO:0000256" key="4">
    <source>
        <dbReference type="ARBA" id="ARBA00022832"/>
    </source>
</evidence>
<dbReference type="InterPro" id="IPR018376">
    <property type="entry name" value="Enoyl-CoA_hyd/isom_CS"/>
</dbReference>
<evidence type="ECO:0000256" key="9">
    <source>
        <dbReference type="ARBA" id="ARBA00068643"/>
    </source>
</evidence>
<dbReference type="InterPro" id="IPR029045">
    <property type="entry name" value="ClpP/crotonase-like_dom_sf"/>
</dbReference>
<evidence type="ECO:0000256" key="10">
    <source>
        <dbReference type="RuleBase" id="RU003707"/>
    </source>
</evidence>
<dbReference type="PROSITE" id="PS00166">
    <property type="entry name" value="ENOYL_COA_HYDRATASE"/>
    <property type="match status" value="1"/>
</dbReference>
<dbReference type="SUPFAM" id="SSF52096">
    <property type="entry name" value="ClpP/crotonase"/>
    <property type="match status" value="1"/>
</dbReference>
<dbReference type="PANTHER" id="PTHR11941">
    <property type="entry name" value="ENOYL-COA HYDRATASE-RELATED"/>
    <property type="match status" value="1"/>
</dbReference>
<name>A0A2U9Q0F2_MYCSE</name>
<evidence type="ECO:0000256" key="5">
    <source>
        <dbReference type="ARBA" id="ARBA00023098"/>
    </source>
</evidence>
<keyword evidence="4" id="KW-0276">Fatty acid metabolism</keyword>
<comment type="similarity">
    <text evidence="2 10">Belongs to the enoyl-CoA hydratase/isomerase family.</text>
</comment>
<evidence type="ECO:0000313" key="11">
    <source>
        <dbReference type="EMBL" id="AWT57551.1"/>
    </source>
</evidence>
<dbReference type="GO" id="GO:0004300">
    <property type="term" value="F:enoyl-CoA hydratase activity"/>
    <property type="evidence" value="ECO:0007669"/>
    <property type="project" value="UniProtKB-EC"/>
</dbReference>
<keyword evidence="6" id="KW-0456">Lyase</keyword>
<reference evidence="11 12" key="1">
    <citation type="journal article" date="2013" name="Genome Announc.">
        <title>Draft genome sequence of MKD8, a conjugal recipient Mycobacterium smegmatis strain.</title>
        <authorList>
            <person name="Gray T.A."/>
            <person name="Palumbo M.J."/>
            <person name="Derbyshire K.M."/>
        </authorList>
    </citation>
    <scope>NUCLEOTIDE SEQUENCE [LARGE SCALE GENOMIC DNA]</scope>
    <source>
        <strain evidence="11 12">MKD8</strain>
    </source>
</reference>
<organism evidence="11 12">
    <name type="scientific">Mycolicibacterium smegmatis (strain MKD8)</name>
    <name type="common">Mycobacterium smegmatis</name>
    <dbReference type="NCBI Taxonomy" id="1214915"/>
    <lineage>
        <taxon>Bacteria</taxon>
        <taxon>Bacillati</taxon>
        <taxon>Actinomycetota</taxon>
        <taxon>Actinomycetes</taxon>
        <taxon>Mycobacteriales</taxon>
        <taxon>Mycobacteriaceae</taxon>
        <taxon>Mycolicibacterium</taxon>
    </lineage>
</organism>
<dbReference type="InterPro" id="IPR001753">
    <property type="entry name" value="Enoyl-CoA_hydra/iso"/>
</dbReference>